<dbReference type="SUPFAM" id="SSF46785">
    <property type="entry name" value="Winged helix' DNA-binding domain"/>
    <property type="match status" value="1"/>
</dbReference>
<dbReference type="OrthoDB" id="4629660at2"/>
<dbReference type="Gene3D" id="1.10.10.10">
    <property type="entry name" value="Winged helix-like DNA-binding domain superfamily/Winged helix DNA-binding domain"/>
    <property type="match status" value="1"/>
</dbReference>
<sequence length="147" mass="15248">MSVEQRAAGVDGATCPASLVELLTVVSRRVARGVTAALAEDGASLDSYRVMRALAAGPGRSMSELGTVLCLPPPTATRLVDGLVDAALAHRLPDPADGRRVRVHLSPRGRLRLDRLEALVAAHESALAAELGAGRVSALVRALTDLV</sequence>
<dbReference type="InterPro" id="IPR000835">
    <property type="entry name" value="HTH_MarR-typ"/>
</dbReference>
<feature type="domain" description="HTH marR-type" evidence="4">
    <location>
        <begin position="16"/>
        <end position="147"/>
    </location>
</feature>
<dbReference type="EMBL" id="FMZF01000004">
    <property type="protein sequence ID" value="SDC89281.1"/>
    <property type="molecule type" value="Genomic_DNA"/>
</dbReference>
<dbReference type="PROSITE" id="PS50995">
    <property type="entry name" value="HTH_MARR_2"/>
    <property type="match status" value="1"/>
</dbReference>
<dbReference type="GO" id="GO:0006950">
    <property type="term" value="P:response to stress"/>
    <property type="evidence" value="ECO:0007669"/>
    <property type="project" value="TreeGrafter"/>
</dbReference>
<dbReference type="SMART" id="SM00347">
    <property type="entry name" value="HTH_MARR"/>
    <property type="match status" value="1"/>
</dbReference>
<keyword evidence="1" id="KW-0805">Transcription regulation</keyword>
<organism evidence="5 6">
    <name type="scientific">Geodermatophilus telluris</name>
    <dbReference type="NCBI Taxonomy" id="1190417"/>
    <lineage>
        <taxon>Bacteria</taxon>
        <taxon>Bacillati</taxon>
        <taxon>Actinomycetota</taxon>
        <taxon>Actinomycetes</taxon>
        <taxon>Geodermatophilales</taxon>
        <taxon>Geodermatophilaceae</taxon>
        <taxon>Geodermatophilus</taxon>
    </lineage>
</organism>
<gene>
    <name evidence="5" type="ORF">SAMN05660690_2799</name>
</gene>
<evidence type="ECO:0000313" key="6">
    <source>
        <dbReference type="Proteomes" id="UP000199416"/>
    </source>
</evidence>
<dbReference type="Pfam" id="PF12802">
    <property type="entry name" value="MarR_2"/>
    <property type="match status" value="1"/>
</dbReference>
<keyword evidence="2 5" id="KW-0238">DNA-binding</keyword>
<keyword evidence="6" id="KW-1185">Reference proteome</keyword>
<accession>A0A1G6QAP4</accession>
<dbReference type="InterPro" id="IPR036388">
    <property type="entry name" value="WH-like_DNA-bd_sf"/>
</dbReference>
<dbReference type="InterPro" id="IPR036390">
    <property type="entry name" value="WH_DNA-bd_sf"/>
</dbReference>
<proteinExistence type="predicted"/>
<dbReference type="RefSeq" id="WP_091366606.1">
    <property type="nucleotide sequence ID" value="NZ_FMZF01000004.1"/>
</dbReference>
<dbReference type="PANTHER" id="PTHR33164">
    <property type="entry name" value="TRANSCRIPTIONAL REGULATOR, MARR FAMILY"/>
    <property type="match status" value="1"/>
</dbReference>
<keyword evidence="3" id="KW-0804">Transcription</keyword>
<dbReference type="AlphaFoldDB" id="A0A1G6QAP4"/>
<dbReference type="Proteomes" id="UP000199416">
    <property type="component" value="Unassembled WGS sequence"/>
</dbReference>
<evidence type="ECO:0000256" key="2">
    <source>
        <dbReference type="ARBA" id="ARBA00023125"/>
    </source>
</evidence>
<evidence type="ECO:0000256" key="3">
    <source>
        <dbReference type="ARBA" id="ARBA00023163"/>
    </source>
</evidence>
<evidence type="ECO:0000256" key="1">
    <source>
        <dbReference type="ARBA" id="ARBA00023015"/>
    </source>
</evidence>
<dbReference type="InterPro" id="IPR039422">
    <property type="entry name" value="MarR/SlyA-like"/>
</dbReference>
<evidence type="ECO:0000313" key="5">
    <source>
        <dbReference type="EMBL" id="SDC89281.1"/>
    </source>
</evidence>
<dbReference type="STRING" id="1190417.SAMN05660690_2799"/>
<protein>
    <submittedName>
        <fullName evidence="5">DNA-binding transcriptional regulator, MarR family</fullName>
    </submittedName>
</protein>
<dbReference type="GO" id="GO:0003677">
    <property type="term" value="F:DNA binding"/>
    <property type="evidence" value="ECO:0007669"/>
    <property type="project" value="UniProtKB-KW"/>
</dbReference>
<reference evidence="6" key="1">
    <citation type="submission" date="2016-10" db="EMBL/GenBank/DDBJ databases">
        <authorList>
            <person name="Varghese N."/>
            <person name="Submissions S."/>
        </authorList>
    </citation>
    <scope>NUCLEOTIDE SEQUENCE [LARGE SCALE GENOMIC DNA]</scope>
    <source>
        <strain evidence="6">DSM 45421</strain>
    </source>
</reference>
<dbReference type="GO" id="GO:0003700">
    <property type="term" value="F:DNA-binding transcription factor activity"/>
    <property type="evidence" value="ECO:0007669"/>
    <property type="project" value="InterPro"/>
</dbReference>
<evidence type="ECO:0000259" key="4">
    <source>
        <dbReference type="PROSITE" id="PS50995"/>
    </source>
</evidence>
<dbReference type="PANTHER" id="PTHR33164:SF64">
    <property type="entry name" value="TRANSCRIPTIONAL REGULATOR SLYA"/>
    <property type="match status" value="1"/>
</dbReference>
<name>A0A1G6QAP4_9ACTN</name>